<proteinExistence type="inferred from homology"/>
<organism evidence="12 13">
    <name type="scientific">Meira miltonrushii</name>
    <dbReference type="NCBI Taxonomy" id="1280837"/>
    <lineage>
        <taxon>Eukaryota</taxon>
        <taxon>Fungi</taxon>
        <taxon>Dikarya</taxon>
        <taxon>Basidiomycota</taxon>
        <taxon>Ustilaginomycotina</taxon>
        <taxon>Exobasidiomycetes</taxon>
        <taxon>Exobasidiales</taxon>
        <taxon>Brachybasidiaceae</taxon>
        <taxon>Meira</taxon>
    </lineage>
</organism>
<feature type="active site" description="Nucleophile" evidence="9">
    <location>
        <position position="219"/>
    </location>
</feature>
<keyword evidence="7" id="KW-0234">DNA repair</keyword>
<dbReference type="SUPFAM" id="SSF56024">
    <property type="entry name" value="Phospholipase D/nuclease"/>
    <property type="match status" value="2"/>
</dbReference>
<evidence type="ECO:0000256" key="3">
    <source>
        <dbReference type="ARBA" id="ARBA00022722"/>
    </source>
</evidence>
<accession>A0A316V3H6</accession>
<dbReference type="InParanoid" id="A0A316V3H6"/>
<dbReference type="PANTHER" id="PTHR12415">
    <property type="entry name" value="TYROSYL-DNA PHOSPHODIESTERASE 1"/>
    <property type="match status" value="1"/>
</dbReference>
<feature type="compositionally biased region" description="Basic and acidic residues" evidence="11">
    <location>
        <begin position="94"/>
        <end position="108"/>
    </location>
</feature>
<feature type="active site" description="Proton donor/acceptor" evidence="9">
    <location>
        <position position="459"/>
    </location>
</feature>
<sequence length="567" mass="64039">MVDQKGNDRRTAIVLDDSDDEVLMNDGAKKQVEDEVKPVNSMAAIGDRALMERERLERQRKRRREAGLPEEDDDDTISIAGSSSKVQKVTPQRTEVKSGNRSNGKESQDIPLYWSGTIKKSFNIHSKSAPGTPFEDFLRPTTPFRANGLTHVIMATFCEDIQWLSQMFPKGESAPEITMITLAQGELKAGVYAPLHPQLPNWIRLVVPRRGLSEYTTMHMKFIILFYEDRLRLMILSGNLVDYDWRRIENTAFIHDFPRLKNDEKDTTSEYGKQMRRILSSLSVPAGHYAMRMMESYDMSSKCEARIVASIPTFTPVTGWAAIEELGIGRLGKVVREILGNKMLEVDIEAQGSSMGSYSPRWLQQFHLICTGADYRKHLPLPTGAKAVKAWASATKCKESEQWPPMRLLFPSDSWVKKQSVEGVSGALTFFGKKKVSIEKGFIKLLHQPVSLRGNIMMHHKAIVAIKKGCEQASPSDENEIIGWAYMGSHNLTQAAWGNISSGKKGGEVQLSINNWELGVVVPMCLNDLHESQKPLPEGMKANIITWKRPAQKYKEEDVPWDQFDQR</sequence>
<evidence type="ECO:0000313" key="13">
    <source>
        <dbReference type="Proteomes" id="UP000245771"/>
    </source>
</evidence>
<dbReference type="EMBL" id="KZ819606">
    <property type="protein sequence ID" value="PWN32106.1"/>
    <property type="molecule type" value="Genomic_DNA"/>
</dbReference>
<dbReference type="GO" id="GO:0004527">
    <property type="term" value="F:exonuclease activity"/>
    <property type="evidence" value="ECO:0007669"/>
    <property type="project" value="UniProtKB-KW"/>
</dbReference>
<name>A0A316V3H6_9BASI</name>
<keyword evidence="13" id="KW-1185">Reference proteome</keyword>
<dbReference type="STRING" id="1280837.A0A316V3H6"/>
<dbReference type="InterPro" id="IPR010347">
    <property type="entry name" value="Tdp1"/>
</dbReference>
<evidence type="ECO:0000313" key="12">
    <source>
        <dbReference type="EMBL" id="PWN32106.1"/>
    </source>
</evidence>
<comment type="similarity">
    <text evidence="2">Belongs to the tyrosyl-DNA phosphodiesterase family.</text>
</comment>
<evidence type="ECO:0000256" key="2">
    <source>
        <dbReference type="ARBA" id="ARBA00010205"/>
    </source>
</evidence>
<dbReference type="GO" id="GO:0003690">
    <property type="term" value="F:double-stranded DNA binding"/>
    <property type="evidence" value="ECO:0007669"/>
    <property type="project" value="TreeGrafter"/>
</dbReference>
<comment type="subcellular location">
    <subcellularLocation>
        <location evidence="1">Nucleus</location>
    </subcellularLocation>
</comment>
<dbReference type="Proteomes" id="UP000245771">
    <property type="component" value="Unassembled WGS sequence"/>
</dbReference>
<evidence type="ECO:0000256" key="9">
    <source>
        <dbReference type="PIRSR" id="PIRSR610347-1"/>
    </source>
</evidence>
<evidence type="ECO:0000256" key="1">
    <source>
        <dbReference type="ARBA" id="ARBA00004123"/>
    </source>
</evidence>
<dbReference type="GO" id="GO:0006281">
    <property type="term" value="P:DNA repair"/>
    <property type="evidence" value="ECO:0007669"/>
    <property type="project" value="UniProtKB-KW"/>
</dbReference>
<dbReference type="GO" id="GO:0003697">
    <property type="term" value="F:single-stranded DNA binding"/>
    <property type="evidence" value="ECO:0007669"/>
    <property type="project" value="TreeGrafter"/>
</dbReference>
<feature type="binding site" evidence="10">
    <location>
        <position position="221"/>
    </location>
    <ligand>
        <name>substrate</name>
    </ligand>
</feature>
<keyword evidence="4" id="KW-0227">DNA damage</keyword>
<protein>
    <submittedName>
        <fullName evidence="12">Phospholipase D/nuclease</fullName>
    </submittedName>
</protein>
<keyword evidence="6" id="KW-0269">Exonuclease</keyword>
<dbReference type="Gene3D" id="3.30.870.10">
    <property type="entry name" value="Endonuclease Chain A"/>
    <property type="match status" value="2"/>
</dbReference>
<evidence type="ECO:0000256" key="4">
    <source>
        <dbReference type="ARBA" id="ARBA00022763"/>
    </source>
</evidence>
<keyword evidence="5" id="KW-0378">Hydrolase</keyword>
<feature type="compositionally biased region" description="Polar residues" evidence="11">
    <location>
        <begin position="79"/>
        <end position="93"/>
    </location>
</feature>
<dbReference type="Pfam" id="PF06087">
    <property type="entry name" value="Tyr-DNA_phospho"/>
    <property type="match status" value="1"/>
</dbReference>
<evidence type="ECO:0000256" key="5">
    <source>
        <dbReference type="ARBA" id="ARBA00022801"/>
    </source>
</evidence>
<evidence type="ECO:0000256" key="10">
    <source>
        <dbReference type="PIRSR" id="PIRSR610347-2"/>
    </source>
</evidence>
<evidence type="ECO:0000256" key="8">
    <source>
        <dbReference type="ARBA" id="ARBA00023242"/>
    </source>
</evidence>
<evidence type="ECO:0000256" key="11">
    <source>
        <dbReference type="SAM" id="MobiDB-lite"/>
    </source>
</evidence>
<gene>
    <name evidence="12" type="ORF">FA14DRAFT_162361</name>
</gene>
<dbReference type="RefSeq" id="XP_025352408.1">
    <property type="nucleotide sequence ID" value="XM_025499561.1"/>
</dbReference>
<dbReference type="AlphaFoldDB" id="A0A316V3H6"/>
<evidence type="ECO:0000256" key="7">
    <source>
        <dbReference type="ARBA" id="ARBA00023204"/>
    </source>
</evidence>
<keyword evidence="8" id="KW-0539">Nucleus</keyword>
<evidence type="ECO:0000256" key="6">
    <source>
        <dbReference type="ARBA" id="ARBA00022839"/>
    </source>
</evidence>
<dbReference type="GO" id="GO:0017005">
    <property type="term" value="F:3'-tyrosyl-DNA phosphodiesterase activity"/>
    <property type="evidence" value="ECO:0007669"/>
    <property type="project" value="TreeGrafter"/>
</dbReference>
<reference evidence="12 13" key="1">
    <citation type="journal article" date="2018" name="Mol. Biol. Evol.">
        <title>Broad Genomic Sampling Reveals a Smut Pathogenic Ancestry of the Fungal Clade Ustilaginomycotina.</title>
        <authorList>
            <person name="Kijpornyongpan T."/>
            <person name="Mondo S.J."/>
            <person name="Barry K."/>
            <person name="Sandor L."/>
            <person name="Lee J."/>
            <person name="Lipzen A."/>
            <person name="Pangilinan J."/>
            <person name="LaButti K."/>
            <person name="Hainaut M."/>
            <person name="Henrissat B."/>
            <person name="Grigoriev I.V."/>
            <person name="Spatafora J.W."/>
            <person name="Aime M.C."/>
        </authorList>
    </citation>
    <scope>NUCLEOTIDE SEQUENCE [LARGE SCALE GENOMIC DNA]</scope>
    <source>
        <strain evidence="12 13">MCA 3882</strain>
    </source>
</reference>
<keyword evidence="3" id="KW-0540">Nuclease</keyword>
<feature type="binding site" evidence="10">
    <location>
        <position position="461"/>
    </location>
    <ligand>
        <name>substrate</name>
    </ligand>
</feature>
<dbReference type="OrthoDB" id="3907302at2759"/>
<dbReference type="GeneID" id="37021342"/>
<feature type="region of interest" description="Disordered" evidence="11">
    <location>
        <begin position="47"/>
        <end position="109"/>
    </location>
</feature>
<dbReference type="PANTHER" id="PTHR12415:SF0">
    <property type="entry name" value="TYROSYL-DNA PHOSPHODIESTERASE 1"/>
    <property type="match status" value="1"/>
</dbReference>
<dbReference type="GO" id="GO:0005634">
    <property type="term" value="C:nucleus"/>
    <property type="evidence" value="ECO:0007669"/>
    <property type="project" value="UniProtKB-SubCell"/>
</dbReference>